<keyword evidence="6" id="KW-1185">Reference proteome</keyword>
<feature type="domain" description="SPOR" evidence="3">
    <location>
        <begin position="112"/>
        <end position="189"/>
    </location>
</feature>
<dbReference type="Proteomes" id="UP001169492">
    <property type="component" value="Unassembled WGS sequence"/>
</dbReference>
<accession>A0AAW7R0J4</accession>
<feature type="region of interest" description="Disordered" evidence="1">
    <location>
        <begin position="57"/>
        <end position="88"/>
    </location>
</feature>
<dbReference type="RefSeq" id="WP_301722106.1">
    <property type="nucleotide sequence ID" value="NZ_JAGGJB010000004.1"/>
</dbReference>
<dbReference type="InterPro" id="IPR052521">
    <property type="entry name" value="Cell_div_SPOR-domain"/>
</dbReference>
<feature type="region of interest" description="Disordered" evidence="1">
    <location>
        <begin position="1"/>
        <end position="24"/>
    </location>
</feature>
<keyword evidence="2" id="KW-0472">Membrane</keyword>
<sequence>MDYANRKQPPKRKPGQTRRGGKAAAAQRKVPWAIVLLAVLLVAALVGGLRFIAGGKDAGDANNSEVTQQPVTETPASSTGPVAAPMPKKPEERWQYIEELENLEVEVDVPERELGPPKLMQCGSFRKRADAERLRAAIALQGLESEIYPSNNNTWYRVVLGPYETKRDAEAERHKLQRASIHGCQIWNWNL</sequence>
<evidence type="ECO:0000256" key="2">
    <source>
        <dbReference type="SAM" id="Phobius"/>
    </source>
</evidence>
<dbReference type="EMBL" id="JAGGJB010000004">
    <property type="protein sequence ID" value="MDN7124808.1"/>
    <property type="molecule type" value="Genomic_DNA"/>
</dbReference>
<evidence type="ECO:0000313" key="4">
    <source>
        <dbReference type="EMBL" id="MDN7124808.1"/>
    </source>
</evidence>
<dbReference type="InterPro" id="IPR036680">
    <property type="entry name" value="SPOR-like_sf"/>
</dbReference>
<keyword evidence="2" id="KW-1133">Transmembrane helix</keyword>
<dbReference type="PROSITE" id="PS51724">
    <property type="entry name" value="SPOR"/>
    <property type="match status" value="1"/>
</dbReference>
<name>A0AAW7R0J4_9GAMM</name>
<organism evidence="4 7">
    <name type="scientific">Pseudidiomarina terrestris</name>
    <dbReference type="NCBI Taxonomy" id="2820060"/>
    <lineage>
        <taxon>Bacteria</taxon>
        <taxon>Pseudomonadati</taxon>
        <taxon>Pseudomonadota</taxon>
        <taxon>Gammaproteobacteria</taxon>
        <taxon>Alteromonadales</taxon>
        <taxon>Idiomarinaceae</taxon>
        <taxon>Pseudidiomarina</taxon>
    </lineage>
</organism>
<gene>
    <name evidence="4" type="ORF">J6I90_07935</name>
    <name evidence="5" type="ORF">J6I92_07520</name>
</gene>
<keyword evidence="2" id="KW-0812">Transmembrane</keyword>
<reference evidence="6 7" key="1">
    <citation type="submission" date="2021-03" db="EMBL/GenBank/DDBJ databases">
        <title>Pseudidiomarina terrestris, a new bacterium isolated from saline soil.</title>
        <authorList>
            <person name="Galisteo C."/>
            <person name="De La Haba R."/>
            <person name="Sanchez-Porro C."/>
            <person name="Ventosa A."/>
        </authorList>
    </citation>
    <scope>NUCLEOTIDE SEQUENCE [LARGE SCALE GENOMIC DNA]</scope>
    <source>
        <strain evidence="4 7">1APP75-32.1</strain>
        <strain evidence="6">1APR75-15</strain>
        <strain evidence="5">1ASR75-15</strain>
    </source>
</reference>
<feature type="compositionally biased region" description="Basic residues" evidence="1">
    <location>
        <begin position="8"/>
        <end position="21"/>
    </location>
</feature>
<proteinExistence type="predicted"/>
<feature type="transmembrane region" description="Helical" evidence="2">
    <location>
        <begin position="32"/>
        <end position="53"/>
    </location>
</feature>
<protein>
    <submittedName>
        <fullName evidence="4">SPOR domain-containing protein</fullName>
    </submittedName>
</protein>
<dbReference type="GO" id="GO:0042834">
    <property type="term" value="F:peptidoglycan binding"/>
    <property type="evidence" value="ECO:0007669"/>
    <property type="project" value="InterPro"/>
</dbReference>
<dbReference type="PANTHER" id="PTHR38687:SF2">
    <property type="entry name" value="CELL DIVISION PROTEIN FTSN"/>
    <property type="match status" value="1"/>
</dbReference>
<dbReference type="Gene3D" id="3.30.70.1070">
    <property type="entry name" value="Sporulation related repeat"/>
    <property type="match status" value="1"/>
</dbReference>
<dbReference type="AlphaFoldDB" id="A0AAW7R0J4"/>
<evidence type="ECO:0000313" key="6">
    <source>
        <dbReference type="Proteomes" id="UP001169491"/>
    </source>
</evidence>
<evidence type="ECO:0000259" key="3">
    <source>
        <dbReference type="PROSITE" id="PS51724"/>
    </source>
</evidence>
<evidence type="ECO:0000313" key="5">
    <source>
        <dbReference type="EMBL" id="MDN7129718.1"/>
    </source>
</evidence>
<evidence type="ECO:0000256" key="1">
    <source>
        <dbReference type="SAM" id="MobiDB-lite"/>
    </source>
</evidence>
<dbReference type="InterPro" id="IPR007730">
    <property type="entry name" value="SPOR-like_dom"/>
</dbReference>
<dbReference type="EMBL" id="JAGGJC010000002">
    <property type="protein sequence ID" value="MDN7129718.1"/>
    <property type="molecule type" value="Genomic_DNA"/>
</dbReference>
<evidence type="ECO:0000313" key="7">
    <source>
        <dbReference type="Proteomes" id="UP001169492"/>
    </source>
</evidence>
<comment type="caution">
    <text evidence="4">The sequence shown here is derived from an EMBL/GenBank/DDBJ whole genome shotgun (WGS) entry which is preliminary data.</text>
</comment>
<dbReference type="Proteomes" id="UP001169491">
    <property type="component" value="Unassembled WGS sequence"/>
</dbReference>
<feature type="compositionally biased region" description="Polar residues" evidence="1">
    <location>
        <begin position="61"/>
        <end position="80"/>
    </location>
</feature>
<dbReference type="SUPFAM" id="SSF110997">
    <property type="entry name" value="Sporulation related repeat"/>
    <property type="match status" value="1"/>
</dbReference>
<dbReference type="PANTHER" id="PTHR38687">
    <property type="entry name" value="CELL DIVISION PROTEIN DEDD-RELATED"/>
    <property type="match status" value="1"/>
</dbReference>
<dbReference type="Pfam" id="PF05036">
    <property type="entry name" value="SPOR"/>
    <property type="match status" value="1"/>
</dbReference>